<dbReference type="EMBL" id="QXFW01000216">
    <property type="protein sequence ID" value="KAE9020245.1"/>
    <property type="molecule type" value="Genomic_DNA"/>
</dbReference>
<protein>
    <recommendedName>
        <fullName evidence="4">Secreted protein</fullName>
    </recommendedName>
</protein>
<organism evidence="2 3">
    <name type="scientific">Phytophthora fragariae</name>
    <dbReference type="NCBI Taxonomy" id="53985"/>
    <lineage>
        <taxon>Eukaryota</taxon>
        <taxon>Sar</taxon>
        <taxon>Stramenopiles</taxon>
        <taxon>Oomycota</taxon>
        <taxon>Peronosporomycetes</taxon>
        <taxon>Peronosporales</taxon>
        <taxon>Peronosporaceae</taxon>
        <taxon>Phytophthora</taxon>
    </lineage>
</organism>
<dbReference type="AlphaFoldDB" id="A0A6A3LQ14"/>
<feature type="signal peptide" evidence="1">
    <location>
        <begin position="1"/>
        <end position="19"/>
    </location>
</feature>
<dbReference type="PROSITE" id="PS51257">
    <property type="entry name" value="PROKAR_LIPOPROTEIN"/>
    <property type="match status" value="1"/>
</dbReference>
<accession>A0A6A3LQ14</accession>
<evidence type="ECO:0000313" key="2">
    <source>
        <dbReference type="EMBL" id="KAE9020245.1"/>
    </source>
</evidence>
<sequence>MRAWAWWWSAGLAACGTYSKRTSLRRWTGSANATGSGSWLWRNKSKPSDSRTLSGGWTVGPDEHLLVLPTLCGLRTLAAVL</sequence>
<reference evidence="2 3" key="1">
    <citation type="submission" date="2018-09" db="EMBL/GenBank/DDBJ databases">
        <title>Genomic investigation of the strawberry pathogen Phytophthora fragariae indicates pathogenicity is determined by transcriptional variation in three key races.</title>
        <authorList>
            <person name="Adams T.M."/>
            <person name="Armitage A.D."/>
            <person name="Sobczyk M.K."/>
            <person name="Bates H.J."/>
            <person name="Dunwell J.M."/>
            <person name="Nellist C.F."/>
            <person name="Harrison R.J."/>
        </authorList>
    </citation>
    <scope>NUCLEOTIDE SEQUENCE [LARGE SCALE GENOMIC DNA]</scope>
    <source>
        <strain evidence="2 3">SCRP245</strain>
    </source>
</reference>
<feature type="chain" id="PRO_5025675556" description="Secreted protein" evidence="1">
    <location>
        <begin position="20"/>
        <end position="81"/>
    </location>
</feature>
<evidence type="ECO:0008006" key="4">
    <source>
        <dbReference type="Google" id="ProtNLM"/>
    </source>
</evidence>
<gene>
    <name evidence="2" type="ORF">PF011_g5496</name>
</gene>
<evidence type="ECO:0000313" key="3">
    <source>
        <dbReference type="Proteomes" id="UP000460718"/>
    </source>
</evidence>
<keyword evidence="1" id="KW-0732">Signal</keyword>
<name>A0A6A3LQ14_9STRA</name>
<proteinExistence type="predicted"/>
<dbReference type="Proteomes" id="UP000460718">
    <property type="component" value="Unassembled WGS sequence"/>
</dbReference>
<comment type="caution">
    <text evidence="2">The sequence shown here is derived from an EMBL/GenBank/DDBJ whole genome shotgun (WGS) entry which is preliminary data.</text>
</comment>
<evidence type="ECO:0000256" key="1">
    <source>
        <dbReference type="SAM" id="SignalP"/>
    </source>
</evidence>